<dbReference type="CDD" id="cd06582">
    <property type="entry name" value="TM_PBP1_LivH_like"/>
    <property type="match status" value="1"/>
</dbReference>
<comment type="subcellular location">
    <subcellularLocation>
        <location evidence="1">Cell membrane</location>
        <topology evidence="1">Multi-pass membrane protein</topology>
    </subcellularLocation>
</comment>
<evidence type="ECO:0000256" key="8">
    <source>
        <dbReference type="ARBA" id="ARBA00037998"/>
    </source>
</evidence>
<dbReference type="GO" id="GO:0006865">
    <property type="term" value="P:amino acid transport"/>
    <property type="evidence" value="ECO:0007669"/>
    <property type="project" value="UniProtKB-KW"/>
</dbReference>
<dbReference type="Proteomes" id="UP001596395">
    <property type="component" value="Unassembled WGS sequence"/>
</dbReference>
<evidence type="ECO:0000256" key="3">
    <source>
        <dbReference type="ARBA" id="ARBA00022475"/>
    </source>
</evidence>
<feature type="transmembrane region" description="Helical" evidence="9">
    <location>
        <begin position="191"/>
        <end position="211"/>
    </location>
</feature>
<keyword evidence="7 9" id="KW-0472">Membrane</keyword>
<dbReference type="PANTHER" id="PTHR11795">
    <property type="entry name" value="BRANCHED-CHAIN AMINO ACID TRANSPORT SYSTEM PERMEASE PROTEIN LIVH"/>
    <property type="match status" value="1"/>
</dbReference>
<dbReference type="GO" id="GO:0005886">
    <property type="term" value="C:plasma membrane"/>
    <property type="evidence" value="ECO:0007669"/>
    <property type="project" value="UniProtKB-SubCell"/>
</dbReference>
<comment type="caution">
    <text evidence="10">The sequence shown here is derived from an EMBL/GenBank/DDBJ whole genome shotgun (WGS) entry which is preliminary data.</text>
</comment>
<dbReference type="PANTHER" id="PTHR11795:SF445">
    <property type="entry name" value="AMINO ACID ABC TRANSPORTER PERMEASE PROTEIN"/>
    <property type="match status" value="1"/>
</dbReference>
<evidence type="ECO:0000256" key="1">
    <source>
        <dbReference type="ARBA" id="ARBA00004651"/>
    </source>
</evidence>
<accession>A0ABD5VH71</accession>
<evidence type="ECO:0000256" key="5">
    <source>
        <dbReference type="ARBA" id="ARBA00022970"/>
    </source>
</evidence>
<dbReference type="InterPro" id="IPR001851">
    <property type="entry name" value="ABC_transp_permease"/>
</dbReference>
<sequence>MSLATTTFALIVSGLLLAGIYVLASLGLSLIFGVLEVVNIAHGGFVMLGGYMSWYAFTEFGVDPVLSIFAVIPAMFVLGYLMHVLAVEYVIGDNEIYSLLLTFGIALMLEGALLQQFTGISRSIPYLNESIEILTATVGLNRLVAGVLGLVFGVGLLVFLDRSTYGRAIRATAQEPDLAEACGINTKQIRAITMGIGATLAGIAGVAYLMVYSISPIGAQPILLLLFVIIVLGGMGSLAGTMIASVVVALFEVFTIFYVGSHEMFFVLYLSVAVILLVRPEGLLGEPEARHG</sequence>
<proteinExistence type="inferred from homology"/>
<evidence type="ECO:0000313" key="11">
    <source>
        <dbReference type="Proteomes" id="UP001596395"/>
    </source>
</evidence>
<feature type="transmembrane region" description="Helical" evidence="9">
    <location>
        <begin position="6"/>
        <end position="24"/>
    </location>
</feature>
<keyword evidence="3" id="KW-1003">Cell membrane</keyword>
<dbReference type="EMBL" id="JBHSXN010000004">
    <property type="protein sequence ID" value="MFC6954739.1"/>
    <property type="molecule type" value="Genomic_DNA"/>
</dbReference>
<dbReference type="InterPro" id="IPR052157">
    <property type="entry name" value="BCAA_transport_permease"/>
</dbReference>
<evidence type="ECO:0000313" key="10">
    <source>
        <dbReference type="EMBL" id="MFC6954739.1"/>
    </source>
</evidence>
<dbReference type="Pfam" id="PF02653">
    <property type="entry name" value="BPD_transp_2"/>
    <property type="match status" value="1"/>
</dbReference>
<feature type="transmembrane region" description="Helical" evidence="9">
    <location>
        <begin position="31"/>
        <end position="54"/>
    </location>
</feature>
<dbReference type="RefSeq" id="WP_336351682.1">
    <property type="nucleotide sequence ID" value="NZ_JAZAQL010000004.1"/>
</dbReference>
<keyword evidence="5" id="KW-0029">Amino-acid transport</keyword>
<evidence type="ECO:0000256" key="7">
    <source>
        <dbReference type="ARBA" id="ARBA00023136"/>
    </source>
</evidence>
<keyword evidence="2" id="KW-0813">Transport</keyword>
<keyword evidence="6 9" id="KW-1133">Transmembrane helix</keyword>
<protein>
    <submittedName>
        <fullName evidence="10">Branched-chain amino acid ABC transporter permease</fullName>
    </submittedName>
</protein>
<evidence type="ECO:0000256" key="2">
    <source>
        <dbReference type="ARBA" id="ARBA00022448"/>
    </source>
</evidence>
<feature type="transmembrane region" description="Helical" evidence="9">
    <location>
        <begin position="66"/>
        <end position="87"/>
    </location>
</feature>
<organism evidence="10 11">
    <name type="scientific">Halorubellus litoreus</name>
    <dbReference type="NCBI Taxonomy" id="755308"/>
    <lineage>
        <taxon>Archaea</taxon>
        <taxon>Methanobacteriati</taxon>
        <taxon>Methanobacteriota</taxon>
        <taxon>Stenosarchaea group</taxon>
        <taxon>Halobacteria</taxon>
        <taxon>Halobacteriales</taxon>
        <taxon>Halorubellaceae</taxon>
        <taxon>Halorubellus</taxon>
    </lineage>
</organism>
<feature type="transmembrane region" description="Helical" evidence="9">
    <location>
        <begin position="140"/>
        <end position="160"/>
    </location>
</feature>
<keyword evidence="11" id="KW-1185">Reference proteome</keyword>
<keyword evidence="4 9" id="KW-0812">Transmembrane</keyword>
<feature type="transmembrane region" description="Helical" evidence="9">
    <location>
        <begin position="266"/>
        <end position="284"/>
    </location>
</feature>
<name>A0ABD5VH71_9EURY</name>
<comment type="similarity">
    <text evidence="8">Belongs to the binding-protein-dependent transport system permease family. LivHM subfamily.</text>
</comment>
<evidence type="ECO:0000256" key="9">
    <source>
        <dbReference type="SAM" id="Phobius"/>
    </source>
</evidence>
<evidence type="ECO:0000256" key="4">
    <source>
        <dbReference type="ARBA" id="ARBA00022692"/>
    </source>
</evidence>
<evidence type="ECO:0000256" key="6">
    <source>
        <dbReference type="ARBA" id="ARBA00022989"/>
    </source>
</evidence>
<gene>
    <name evidence="10" type="ORF">ACFQGB_17875</name>
</gene>
<feature type="transmembrane region" description="Helical" evidence="9">
    <location>
        <begin position="99"/>
        <end position="120"/>
    </location>
</feature>
<dbReference type="AlphaFoldDB" id="A0ABD5VH71"/>
<reference evidence="10 11" key="1">
    <citation type="journal article" date="2019" name="Int. J. Syst. Evol. Microbiol.">
        <title>The Global Catalogue of Microorganisms (GCM) 10K type strain sequencing project: providing services to taxonomists for standard genome sequencing and annotation.</title>
        <authorList>
            <consortium name="The Broad Institute Genomics Platform"/>
            <consortium name="The Broad Institute Genome Sequencing Center for Infectious Disease"/>
            <person name="Wu L."/>
            <person name="Ma J."/>
        </authorList>
    </citation>
    <scope>NUCLEOTIDE SEQUENCE [LARGE SCALE GENOMIC DNA]</scope>
    <source>
        <strain evidence="10 11">GX26</strain>
    </source>
</reference>